<keyword evidence="3 6" id="KW-0812">Transmembrane</keyword>
<feature type="domain" description="EamA" evidence="7">
    <location>
        <begin position="156"/>
        <end position="283"/>
    </location>
</feature>
<evidence type="ECO:0000256" key="5">
    <source>
        <dbReference type="ARBA" id="ARBA00023136"/>
    </source>
</evidence>
<dbReference type="AlphaFoldDB" id="A0A7C9RB95"/>
<feature type="transmembrane region" description="Helical" evidence="6">
    <location>
        <begin position="213"/>
        <end position="233"/>
    </location>
</feature>
<evidence type="ECO:0000313" key="8">
    <source>
        <dbReference type="EMBL" id="NGN44575.1"/>
    </source>
</evidence>
<feature type="transmembrane region" description="Helical" evidence="6">
    <location>
        <begin position="132"/>
        <end position="151"/>
    </location>
</feature>
<keyword evidence="4 6" id="KW-1133">Transmembrane helix</keyword>
<protein>
    <submittedName>
        <fullName evidence="8">DMT family transporter</fullName>
    </submittedName>
</protein>
<dbReference type="GO" id="GO:0016020">
    <property type="term" value="C:membrane"/>
    <property type="evidence" value="ECO:0007669"/>
    <property type="project" value="UniProtKB-SubCell"/>
</dbReference>
<gene>
    <name evidence="8" type="ORF">G6N74_26300</name>
</gene>
<evidence type="ECO:0000259" key="7">
    <source>
        <dbReference type="Pfam" id="PF00892"/>
    </source>
</evidence>
<keyword evidence="5 6" id="KW-0472">Membrane</keyword>
<feature type="transmembrane region" description="Helical" evidence="6">
    <location>
        <begin position="106"/>
        <end position="125"/>
    </location>
</feature>
<feature type="transmembrane region" description="Helical" evidence="6">
    <location>
        <begin position="45"/>
        <end position="62"/>
    </location>
</feature>
<evidence type="ECO:0000256" key="3">
    <source>
        <dbReference type="ARBA" id="ARBA00022692"/>
    </source>
</evidence>
<feature type="transmembrane region" description="Helical" evidence="6">
    <location>
        <begin position="12"/>
        <end position="33"/>
    </location>
</feature>
<evidence type="ECO:0000256" key="2">
    <source>
        <dbReference type="ARBA" id="ARBA00009853"/>
    </source>
</evidence>
<dbReference type="PANTHER" id="PTHR22911:SF6">
    <property type="entry name" value="SOLUTE CARRIER FAMILY 35 MEMBER G1"/>
    <property type="match status" value="1"/>
</dbReference>
<feature type="domain" description="EamA" evidence="7">
    <location>
        <begin position="14"/>
        <end position="147"/>
    </location>
</feature>
<feature type="transmembrane region" description="Helical" evidence="6">
    <location>
        <begin position="245"/>
        <end position="264"/>
    </location>
</feature>
<dbReference type="SUPFAM" id="SSF103481">
    <property type="entry name" value="Multidrug resistance efflux transporter EmrE"/>
    <property type="match status" value="2"/>
</dbReference>
<dbReference type="Proteomes" id="UP000481252">
    <property type="component" value="Unassembled WGS sequence"/>
</dbReference>
<feature type="transmembrane region" description="Helical" evidence="6">
    <location>
        <begin position="83"/>
        <end position="100"/>
    </location>
</feature>
<feature type="transmembrane region" description="Helical" evidence="6">
    <location>
        <begin position="270"/>
        <end position="288"/>
    </location>
</feature>
<evidence type="ECO:0000256" key="4">
    <source>
        <dbReference type="ARBA" id="ARBA00022989"/>
    </source>
</evidence>
<comment type="similarity">
    <text evidence="2">Belongs to the drug/metabolite transporter (DMT) superfamily. 10 TMS drug/metabolite exporter (DME) (TC 2.A.7.3) family.</text>
</comment>
<dbReference type="EMBL" id="JAAKZG010000017">
    <property type="protein sequence ID" value="NGN44575.1"/>
    <property type="molecule type" value="Genomic_DNA"/>
</dbReference>
<organism evidence="8 9">
    <name type="scientific">Mesorhizobium zhangyense</name>
    <dbReference type="NCBI Taxonomy" id="1776730"/>
    <lineage>
        <taxon>Bacteria</taxon>
        <taxon>Pseudomonadati</taxon>
        <taxon>Pseudomonadota</taxon>
        <taxon>Alphaproteobacteria</taxon>
        <taxon>Hyphomicrobiales</taxon>
        <taxon>Phyllobacteriaceae</taxon>
        <taxon>Mesorhizobium</taxon>
    </lineage>
</organism>
<sequence>MSGATFETNSTPLSAIFCVFGAFFAFSCTDAGAKYLVLEGMQPAFASWVRFGVHMIVVVALLRIPTRPSRLRVANLPMHILRGILLLASGILGFSSLLTLQLVEMVSIAFAAPLVITALAGPLLGEKIDWQRWVAILVGFVGVLVVTRPGFGGLQTGHLFAGLSVLSYCFFAIMTRWMSATETEESLLLIPAIVAVLAMLPVIPSIGSLPENAAQWCVLLALGVSGSLGHWLLLKAYRVAAASAIAPYAYLQMLWTLCFGYFVFGQMPDRWTVAGSSIIVAGGLYLMHRDRKQRLAVRALPNINP</sequence>
<dbReference type="InterPro" id="IPR000620">
    <property type="entry name" value="EamA_dom"/>
</dbReference>
<feature type="transmembrane region" description="Helical" evidence="6">
    <location>
        <begin position="157"/>
        <end position="175"/>
    </location>
</feature>
<dbReference type="InterPro" id="IPR037185">
    <property type="entry name" value="EmrE-like"/>
</dbReference>
<dbReference type="Pfam" id="PF00892">
    <property type="entry name" value="EamA"/>
    <property type="match status" value="2"/>
</dbReference>
<evidence type="ECO:0000256" key="6">
    <source>
        <dbReference type="SAM" id="Phobius"/>
    </source>
</evidence>
<proteinExistence type="inferred from homology"/>
<keyword evidence="9" id="KW-1185">Reference proteome</keyword>
<name>A0A7C9RB95_9HYPH</name>
<reference evidence="8 9" key="1">
    <citation type="submission" date="2020-02" db="EMBL/GenBank/DDBJ databases">
        <title>Genome sequence of the type strain CGMCC 1.15528 of Mesorhizobium zhangyense.</title>
        <authorList>
            <person name="Gao J."/>
            <person name="Sun J."/>
        </authorList>
    </citation>
    <scope>NUCLEOTIDE SEQUENCE [LARGE SCALE GENOMIC DNA]</scope>
    <source>
        <strain evidence="8 9">CGMCC 1.15528</strain>
    </source>
</reference>
<feature type="transmembrane region" description="Helical" evidence="6">
    <location>
        <begin position="187"/>
        <end position="207"/>
    </location>
</feature>
<comment type="subcellular location">
    <subcellularLocation>
        <location evidence="1">Membrane</location>
        <topology evidence="1">Multi-pass membrane protein</topology>
    </subcellularLocation>
</comment>
<evidence type="ECO:0000313" key="9">
    <source>
        <dbReference type="Proteomes" id="UP000481252"/>
    </source>
</evidence>
<dbReference type="RefSeq" id="WP_165120959.1">
    <property type="nucleotide sequence ID" value="NZ_JAAKZG010000017.1"/>
</dbReference>
<comment type="caution">
    <text evidence="8">The sequence shown here is derived from an EMBL/GenBank/DDBJ whole genome shotgun (WGS) entry which is preliminary data.</text>
</comment>
<accession>A0A7C9RB95</accession>
<dbReference type="PANTHER" id="PTHR22911">
    <property type="entry name" value="ACYL-MALONYL CONDENSING ENZYME-RELATED"/>
    <property type="match status" value="1"/>
</dbReference>
<evidence type="ECO:0000256" key="1">
    <source>
        <dbReference type="ARBA" id="ARBA00004141"/>
    </source>
</evidence>